<evidence type="ECO:0000256" key="1">
    <source>
        <dbReference type="ARBA" id="ARBA00008665"/>
    </source>
</evidence>
<evidence type="ECO:0000256" key="3">
    <source>
        <dbReference type="ARBA" id="ARBA00022737"/>
    </source>
</evidence>
<evidence type="ECO:0000256" key="2">
    <source>
        <dbReference type="ARBA" id="ARBA00022614"/>
    </source>
</evidence>
<dbReference type="GO" id="GO:0005737">
    <property type="term" value="C:cytoplasm"/>
    <property type="evidence" value="ECO:0007669"/>
    <property type="project" value="TreeGrafter"/>
</dbReference>
<evidence type="ECO:0000313" key="9">
    <source>
        <dbReference type="Proteomes" id="UP000010556"/>
    </source>
</evidence>
<comment type="similarity">
    <text evidence="1">Belongs to the NLRP family.</text>
</comment>
<evidence type="ECO:0000256" key="4">
    <source>
        <dbReference type="ARBA" id="ARBA00022741"/>
    </source>
</evidence>
<evidence type="ECO:0000256" key="5">
    <source>
        <dbReference type="ARBA" id="ARBA00022840"/>
    </source>
</evidence>
<dbReference type="GO" id="GO:0050727">
    <property type="term" value="P:regulation of inflammatory response"/>
    <property type="evidence" value="ECO:0007669"/>
    <property type="project" value="TreeGrafter"/>
</dbReference>
<sequence length="1021" mass="116029">MAESDSADSDLLWYLEKLSRKECHSLRNQLGQECMEIGLPPIPRLELSEENPDLANQLTTFYEAQHLWNLMYNIFHKIPRKDLCEKINARRNRNKEAHKMLIKQKLQGERCLHNRIHDIFCQDMILELVDKFDFVFRHVSPEAAKALNVFLIGQEASGKTMVLRGALFEWANGNIWADVFSYVIHLSSHDINQMTSGSLVALISKDWPEGRAPVADILSEPQKILFILEDLDDMELTFRISPQALCTDSRQQVSTPVLVASLLTRKLAPGCRFLITSRPQGQAVTWTLMKKTDMLMTLSFSREKRRKYFTLFFRDGQRAEAAFQLVQRNELFLHLCQAPILCWVTCVALQRQMNQGADLKRSCQTLTDIYTHFLADTLTAQAADQRPVVPLQSLCSLALEGLLHNTLHFTEEDLRSVGFTQADVSTLQTLEILWPSSHLKGRYRFIHSKVQEFCAAVAFMLPLAEHGIPSAWGRCKGKRELYDDFSPVIASMFGLLNKERRKTFEAALGCRLLTDYVSQYLRTEMRCFGDNLKAIGHHTPLFHGLFENQEEEYVRRIMDSFSEANIYVRDHRDLMVSSYCLGYCQRLQKLKLSIQNIFEKRSHEQSTPRTIRSLVHWRDVCSLLHTRETLRELELCNTDLDDTSDRVLCKALSHPDCQLRTLKLTYFSVDTRFEDMFKAIVHNRNLTCLCLSCMPISSKVFSLLHEVLTNPMCSIQHLSLMKCDLEASAYQELASLLLSSKNMKKLTLSKNALSRDGMQIFCDALFHPKCVLESLVLLFCCLTLRSLSLISRSLVLTETLKHLDVSVNNIRDNGVLVLMMSLVFPTCSVQELEISGCFFTAKACEYMVCALENNPNLKSLELGSNNVGDAGMELLCGAMKHPNCKLENIGLEECMLTSACCASLASVLISSKTLKKINLLGNKLGDEGIVQLLEGLGHPDCVLQTVGLDIKDMNAETMTLFTTVTNRNSHLHVTDQSWAKKEGREVSCNLGDVSLSRSVLRLPDLPWHLISPDSRRTQPPF</sequence>
<dbReference type="Pfam" id="PF17779">
    <property type="entry name" value="WHD_NOD2"/>
    <property type="match status" value="1"/>
</dbReference>
<dbReference type="eggNOG" id="ENOG502QQ5H">
    <property type="taxonomic scope" value="Eukaryota"/>
</dbReference>
<gene>
    <name evidence="8" type="ORF">MDA_GLEAN10001533</name>
</gene>
<dbReference type="Pfam" id="PF13516">
    <property type="entry name" value="LRR_6"/>
    <property type="match status" value="3"/>
</dbReference>
<dbReference type="InterPro" id="IPR007111">
    <property type="entry name" value="NACHT_NTPase"/>
</dbReference>
<evidence type="ECO:0000259" key="6">
    <source>
        <dbReference type="PROSITE" id="PS50824"/>
    </source>
</evidence>
<feature type="domain" description="NACHT" evidence="7">
    <location>
        <begin position="147"/>
        <end position="346"/>
    </location>
</feature>
<proteinExistence type="inferred from homology"/>
<keyword evidence="3" id="KW-0677">Repeat</keyword>
<dbReference type="SUPFAM" id="SSF52047">
    <property type="entry name" value="RNI-like"/>
    <property type="match status" value="1"/>
</dbReference>
<dbReference type="InterPro" id="IPR027417">
    <property type="entry name" value="P-loop_NTPase"/>
</dbReference>
<dbReference type="GO" id="GO:0005524">
    <property type="term" value="F:ATP binding"/>
    <property type="evidence" value="ECO:0007669"/>
    <property type="project" value="UniProtKB-KW"/>
</dbReference>
<organism evidence="8 9">
    <name type="scientific">Myotis davidii</name>
    <name type="common">David's myotis</name>
    <dbReference type="NCBI Taxonomy" id="225400"/>
    <lineage>
        <taxon>Eukaryota</taxon>
        <taxon>Metazoa</taxon>
        <taxon>Chordata</taxon>
        <taxon>Craniata</taxon>
        <taxon>Vertebrata</taxon>
        <taxon>Euteleostomi</taxon>
        <taxon>Mammalia</taxon>
        <taxon>Eutheria</taxon>
        <taxon>Laurasiatheria</taxon>
        <taxon>Chiroptera</taxon>
        <taxon>Yangochiroptera</taxon>
        <taxon>Vespertilionidae</taxon>
        <taxon>Myotis</taxon>
    </lineage>
</organism>
<evidence type="ECO:0000313" key="8">
    <source>
        <dbReference type="EMBL" id="ELK24557.1"/>
    </source>
</evidence>
<dbReference type="SMART" id="SM01289">
    <property type="entry name" value="PYRIN"/>
    <property type="match status" value="1"/>
</dbReference>
<accession>L5LED5</accession>
<dbReference type="PROSITE" id="PS50837">
    <property type="entry name" value="NACHT"/>
    <property type="match status" value="1"/>
</dbReference>
<dbReference type="InterPro" id="IPR041267">
    <property type="entry name" value="NLRP_HD2"/>
</dbReference>
<dbReference type="SMART" id="SM00368">
    <property type="entry name" value="LRR_RI"/>
    <property type="match status" value="8"/>
</dbReference>
<name>L5LED5_MYODS</name>
<dbReference type="PANTHER" id="PTHR45690">
    <property type="entry name" value="NACHT, LRR AND PYD DOMAINS-CONTAINING PROTEIN 12"/>
    <property type="match status" value="1"/>
</dbReference>
<dbReference type="Gene3D" id="3.80.10.10">
    <property type="entry name" value="Ribonuclease Inhibitor"/>
    <property type="match status" value="2"/>
</dbReference>
<keyword evidence="4" id="KW-0547">Nucleotide-binding</keyword>
<dbReference type="InterPro" id="IPR004020">
    <property type="entry name" value="DAPIN"/>
</dbReference>
<keyword evidence="9" id="KW-1185">Reference proteome</keyword>
<dbReference type="Proteomes" id="UP000010556">
    <property type="component" value="Unassembled WGS sequence"/>
</dbReference>
<protein>
    <submittedName>
        <fullName evidence="8">NACHT, LRR and PYD domains-containing protein 11</fullName>
    </submittedName>
</protein>
<dbReference type="CDD" id="cd08320">
    <property type="entry name" value="Pyrin_NALPs"/>
    <property type="match status" value="1"/>
</dbReference>
<dbReference type="SUPFAM" id="SSF47986">
    <property type="entry name" value="DEATH domain"/>
    <property type="match status" value="1"/>
</dbReference>
<dbReference type="Pfam" id="PF17776">
    <property type="entry name" value="NLRC4_HD2"/>
    <property type="match status" value="1"/>
</dbReference>
<dbReference type="InterPro" id="IPR050637">
    <property type="entry name" value="NLRP_innate_immun_reg"/>
</dbReference>
<dbReference type="InterPro" id="IPR032675">
    <property type="entry name" value="LRR_dom_sf"/>
</dbReference>
<dbReference type="InterPro" id="IPR011029">
    <property type="entry name" value="DEATH-like_dom_sf"/>
</dbReference>
<dbReference type="InterPro" id="IPR001611">
    <property type="entry name" value="Leu-rich_rpt"/>
</dbReference>
<dbReference type="Gene3D" id="3.40.50.300">
    <property type="entry name" value="P-loop containing nucleotide triphosphate hydrolases"/>
    <property type="match status" value="1"/>
</dbReference>
<dbReference type="Pfam" id="PF02758">
    <property type="entry name" value="PYRIN"/>
    <property type="match status" value="1"/>
</dbReference>
<feature type="domain" description="Pyrin" evidence="6">
    <location>
        <begin position="1"/>
        <end position="93"/>
    </location>
</feature>
<dbReference type="InterPro" id="IPR041075">
    <property type="entry name" value="NOD1/2_WH"/>
</dbReference>
<dbReference type="PANTHER" id="PTHR45690:SF5">
    <property type="entry name" value="NACHT, LRR AND PYD DOMAINS-CONTAINING PROTEIN 11"/>
    <property type="match status" value="1"/>
</dbReference>
<reference evidence="9" key="1">
    <citation type="journal article" date="2013" name="Science">
        <title>Comparative analysis of bat genomes provides insight into the evolution of flight and immunity.</title>
        <authorList>
            <person name="Zhang G."/>
            <person name="Cowled C."/>
            <person name="Shi Z."/>
            <person name="Huang Z."/>
            <person name="Bishop-Lilly K.A."/>
            <person name="Fang X."/>
            <person name="Wynne J.W."/>
            <person name="Xiong Z."/>
            <person name="Baker M.L."/>
            <person name="Zhao W."/>
            <person name="Tachedjian M."/>
            <person name="Zhu Y."/>
            <person name="Zhou P."/>
            <person name="Jiang X."/>
            <person name="Ng J."/>
            <person name="Yang L."/>
            <person name="Wu L."/>
            <person name="Xiao J."/>
            <person name="Feng Y."/>
            <person name="Chen Y."/>
            <person name="Sun X."/>
            <person name="Zhang Y."/>
            <person name="Marsh G.A."/>
            <person name="Crameri G."/>
            <person name="Broder C.C."/>
            <person name="Frey K.G."/>
            <person name="Wang L.F."/>
            <person name="Wang J."/>
        </authorList>
    </citation>
    <scope>NUCLEOTIDE SEQUENCE [LARGE SCALE GENOMIC DNA]</scope>
</reference>
<dbReference type="PROSITE" id="PS50824">
    <property type="entry name" value="DAPIN"/>
    <property type="match status" value="1"/>
</dbReference>
<keyword evidence="2" id="KW-0433">Leucine-rich repeat</keyword>
<dbReference type="AlphaFoldDB" id="L5LED5"/>
<evidence type="ECO:0000259" key="7">
    <source>
        <dbReference type="PROSITE" id="PS50837"/>
    </source>
</evidence>
<dbReference type="EMBL" id="KB112782">
    <property type="protein sequence ID" value="ELK24557.1"/>
    <property type="molecule type" value="Genomic_DNA"/>
</dbReference>
<keyword evidence="5" id="KW-0067">ATP-binding</keyword>
<dbReference type="Pfam" id="PF05729">
    <property type="entry name" value="NACHT"/>
    <property type="match status" value="1"/>
</dbReference>